<dbReference type="InterPro" id="IPR011010">
    <property type="entry name" value="DNA_brk_join_enz"/>
</dbReference>
<dbReference type="EMBL" id="UGXC01000002">
    <property type="protein sequence ID" value="SUG28063.1"/>
    <property type="molecule type" value="Genomic_DNA"/>
</dbReference>
<dbReference type="InterPro" id="IPR044068">
    <property type="entry name" value="CB"/>
</dbReference>
<evidence type="ECO:0000256" key="5">
    <source>
        <dbReference type="SAM" id="MobiDB-lite"/>
    </source>
</evidence>
<dbReference type="InterPro" id="IPR013762">
    <property type="entry name" value="Integrase-like_cat_sf"/>
</dbReference>
<evidence type="ECO:0000313" key="9">
    <source>
        <dbReference type="Proteomes" id="UP000255443"/>
    </source>
</evidence>
<dbReference type="AlphaFoldDB" id="A0A379SEM8"/>
<feature type="compositionally biased region" description="Polar residues" evidence="5">
    <location>
        <begin position="334"/>
        <end position="352"/>
    </location>
</feature>
<dbReference type="InterPro" id="IPR004107">
    <property type="entry name" value="Integrase_SAM-like_N"/>
</dbReference>
<gene>
    <name evidence="8" type="primary">xerD_2</name>
    <name evidence="8" type="ORF">NCTC7303_00180</name>
</gene>
<dbReference type="Pfam" id="PF02899">
    <property type="entry name" value="Phage_int_SAM_1"/>
    <property type="match status" value="1"/>
</dbReference>
<dbReference type="GO" id="GO:0006310">
    <property type="term" value="P:DNA recombination"/>
    <property type="evidence" value="ECO:0007669"/>
    <property type="project" value="UniProtKB-KW"/>
</dbReference>
<evidence type="ECO:0000313" key="8">
    <source>
        <dbReference type="EMBL" id="SUG28063.1"/>
    </source>
</evidence>
<evidence type="ECO:0000256" key="3">
    <source>
        <dbReference type="ARBA" id="ARBA00023172"/>
    </source>
</evidence>
<dbReference type="PROSITE" id="PS51900">
    <property type="entry name" value="CB"/>
    <property type="match status" value="1"/>
</dbReference>
<evidence type="ECO:0000259" key="6">
    <source>
        <dbReference type="PROSITE" id="PS51898"/>
    </source>
</evidence>
<name>A0A379SEM8_SALER</name>
<dbReference type="PANTHER" id="PTHR30349">
    <property type="entry name" value="PHAGE INTEGRASE-RELATED"/>
    <property type="match status" value="1"/>
</dbReference>
<dbReference type="GO" id="GO:0015074">
    <property type="term" value="P:DNA integration"/>
    <property type="evidence" value="ECO:0007669"/>
    <property type="project" value="UniProtKB-KW"/>
</dbReference>
<keyword evidence="3" id="KW-0233">DNA recombination</keyword>
<keyword evidence="2 4" id="KW-0238">DNA-binding</keyword>
<organism evidence="8 9">
    <name type="scientific">Salmonella enterica subsp. arizonae</name>
    <dbReference type="NCBI Taxonomy" id="59203"/>
    <lineage>
        <taxon>Bacteria</taxon>
        <taxon>Pseudomonadati</taxon>
        <taxon>Pseudomonadota</taxon>
        <taxon>Gammaproteobacteria</taxon>
        <taxon>Enterobacterales</taxon>
        <taxon>Enterobacteriaceae</taxon>
        <taxon>Salmonella</taxon>
    </lineage>
</organism>
<evidence type="ECO:0000256" key="2">
    <source>
        <dbReference type="ARBA" id="ARBA00023125"/>
    </source>
</evidence>
<feature type="domain" description="Tyr recombinase" evidence="6">
    <location>
        <begin position="133"/>
        <end position="319"/>
    </location>
</feature>
<accession>A0A379SEM8</accession>
<feature type="region of interest" description="Disordered" evidence="5">
    <location>
        <begin position="316"/>
        <end position="352"/>
    </location>
</feature>
<feature type="domain" description="Core-binding (CB)" evidence="7">
    <location>
        <begin position="21"/>
        <end position="112"/>
    </location>
</feature>
<dbReference type="Gene3D" id="1.10.443.10">
    <property type="entry name" value="Intergrase catalytic core"/>
    <property type="match status" value="1"/>
</dbReference>
<dbReference type="Proteomes" id="UP000255443">
    <property type="component" value="Unassembled WGS sequence"/>
</dbReference>
<evidence type="ECO:0000259" key="7">
    <source>
        <dbReference type="PROSITE" id="PS51900"/>
    </source>
</evidence>
<reference evidence="8 9" key="1">
    <citation type="submission" date="2018-06" db="EMBL/GenBank/DDBJ databases">
        <authorList>
            <consortium name="Pathogen Informatics"/>
            <person name="Doyle S."/>
        </authorList>
    </citation>
    <scope>NUCLEOTIDE SEQUENCE [LARGE SCALE GENOMIC DNA]</scope>
    <source>
        <strain evidence="8 9">NCTC7303</strain>
    </source>
</reference>
<proteinExistence type="predicted"/>
<protein>
    <submittedName>
        <fullName evidence="8">Site-specific integrase/recombinase</fullName>
    </submittedName>
</protein>
<dbReference type="InterPro" id="IPR050090">
    <property type="entry name" value="Tyrosine_recombinase_XerCD"/>
</dbReference>
<dbReference type="NCBIfam" id="NF002331">
    <property type="entry name" value="PRK01287.1"/>
    <property type="match status" value="1"/>
</dbReference>
<dbReference type="Gene3D" id="1.10.150.130">
    <property type="match status" value="1"/>
</dbReference>
<dbReference type="InterPro" id="IPR002104">
    <property type="entry name" value="Integrase_catalytic"/>
</dbReference>
<dbReference type="InterPro" id="IPR010998">
    <property type="entry name" value="Integrase_recombinase_N"/>
</dbReference>
<dbReference type="GO" id="GO:0003677">
    <property type="term" value="F:DNA binding"/>
    <property type="evidence" value="ECO:0007669"/>
    <property type="project" value="UniProtKB-UniRule"/>
</dbReference>
<dbReference type="SUPFAM" id="SSF56349">
    <property type="entry name" value="DNA breaking-rejoining enzymes"/>
    <property type="match status" value="1"/>
</dbReference>
<evidence type="ECO:0000256" key="4">
    <source>
        <dbReference type="PROSITE-ProRule" id="PRU01248"/>
    </source>
</evidence>
<keyword evidence="1" id="KW-0229">DNA integration</keyword>
<sequence>MTKPQSPGREALYLSGQNENATLRQLVSAWLAHLDAQGYSPRSTEGYRERLLPFVTWCEERGLLYAPQVSLEALEAYQRHLRGYRKANGQPLVTGGQLNRLSAIRNFWRWLLKRHVILYNPADLLELPKGESRLPAQVFSEGETRQVLQSIDVQTPPGLRNRAILEMFWSTGIRRIELANLRLCDVDVTRGVVNVRQGKGHKDRVVPVGREALAWLGRYLDSVRPRLAQRYDSGHLFLTQKGDGLKRATLTMIGGKTIREQARLKKPGACHIFRHSMATQMLENGADTRHIQAILGHEKLETTQVYTRVAIGALQRVHDRTHPAEKRRRKAAQQPETTEQNGSGESSDSLKR</sequence>
<dbReference type="PANTHER" id="PTHR30349:SF90">
    <property type="entry name" value="TYROSINE RECOMBINASE XERD"/>
    <property type="match status" value="1"/>
</dbReference>
<dbReference type="PROSITE" id="PS51898">
    <property type="entry name" value="TYR_RECOMBINASE"/>
    <property type="match status" value="1"/>
</dbReference>
<dbReference type="Pfam" id="PF00589">
    <property type="entry name" value="Phage_integrase"/>
    <property type="match status" value="1"/>
</dbReference>
<evidence type="ECO:0000256" key="1">
    <source>
        <dbReference type="ARBA" id="ARBA00022908"/>
    </source>
</evidence>